<dbReference type="Pfam" id="PF00581">
    <property type="entry name" value="Rhodanese"/>
    <property type="match status" value="1"/>
</dbReference>
<reference evidence="2 3" key="1">
    <citation type="submission" date="2020-05" db="EMBL/GenBank/DDBJ databases">
        <authorList>
            <person name="Whitworth D."/>
        </authorList>
    </citation>
    <scope>NUCLEOTIDE SEQUENCE [LARGE SCALE GENOMIC DNA]</scope>
    <source>
        <strain evidence="2 3">AB043B</strain>
    </source>
</reference>
<dbReference type="OrthoDB" id="9789348at2"/>
<proteinExistence type="predicted"/>
<sequence length="93" mass="9965">MTPQERSQKAHELVAKGAVLLDVRTPEEFQQGHPEVARNIPVQVLAQRLSEVGPVGTSVVVYCAAGGRSAVAAELLRKGGFPDVFDLGSVKNW</sequence>
<comment type="caution">
    <text evidence="2">The sequence shown here is derived from an EMBL/GenBank/DDBJ whole genome shotgun (WGS) entry which is preliminary data.</text>
</comment>
<dbReference type="AlphaFoldDB" id="A0A3A8I7K3"/>
<feature type="domain" description="Rhodanese" evidence="1">
    <location>
        <begin position="14"/>
        <end position="87"/>
    </location>
</feature>
<evidence type="ECO:0000313" key="2">
    <source>
        <dbReference type="EMBL" id="NOK35499.1"/>
    </source>
</evidence>
<dbReference type="CDD" id="cd00158">
    <property type="entry name" value="RHOD"/>
    <property type="match status" value="1"/>
</dbReference>
<name>A0A3A8I7K3_9BACT</name>
<dbReference type="PROSITE" id="PS50206">
    <property type="entry name" value="RHODANESE_3"/>
    <property type="match status" value="1"/>
</dbReference>
<evidence type="ECO:0000259" key="1">
    <source>
        <dbReference type="PROSITE" id="PS50206"/>
    </source>
</evidence>
<dbReference type="Proteomes" id="UP000563426">
    <property type="component" value="Unassembled WGS sequence"/>
</dbReference>
<evidence type="ECO:0000313" key="3">
    <source>
        <dbReference type="Proteomes" id="UP000563426"/>
    </source>
</evidence>
<accession>A0A3A8I7K3</accession>
<keyword evidence="3" id="KW-1185">Reference proteome</keyword>
<dbReference type="InterPro" id="IPR050229">
    <property type="entry name" value="GlpE_sulfurtransferase"/>
</dbReference>
<dbReference type="PANTHER" id="PTHR43031">
    <property type="entry name" value="FAD-DEPENDENT OXIDOREDUCTASE"/>
    <property type="match status" value="1"/>
</dbReference>
<dbReference type="RefSeq" id="WP_120526937.1">
    <property type="nucleotide sequence ID" value="NZ_JABFJV010000113.1"/>
</dbReference>
<dbReference type="PANTHER" id="PTHR43031:SF1">
    <property type="entry name" value="PYRIDINE NUCLEOTIDE-DISULPHIDE OXIDOREDUCTASE"/>
    <property type="match status" value="1"/>
</dbReference>
<dbReference type="Gene3D" id="3.40.250.10">
    <property type="entry name" value="Rhodanese-like domain"/>
    <property type="match status" value="1"/>
</dbReference>
<dbReference type="EMBL" id="JABFJV010000113">
    <property type="protein sequence ID" value="NOK35499.1"/>
    <property type="molecule type" value="Genomic_DNA"/>
</dbReference>
<gene>
    <name evidence="2" type="ORF">HMI49_20045</name>
</gene>
<dbReference type="SUPFAM" id="SSF52821">
    <property type="entry name" value="Rhodanese/Cell cycle control phosphatase"/>
    <property type="match status" value="1"/>
</dbReference>
<protein>
    <submittedName>
        <fullName evidence="2">Rhodanese-like domain-containing protein</fullName>
    </submittedName>
</protein>
<organism evidence="2 3">
    <name type="scientific">Corallococcus exercitus</name>
    <dbReference type="NCBI Taxonomy" id="2316736"/>
    <lineage>
        <taxon>Bacteria</taxon>
        <taxon>Pseudomonadati</taxon>
        <taxon>Myxococcota</taxon>
        <taxon>Myxococcia</taxon>
        <taxon>Myxococcales</taxon>
        <taxon>Cystobacterineae</taxon>
        <taxon>Myxococcaceae</taxon>
        <taxon>Corallococcus</taxon>
    </lineage>
</organism>
<dbReference type="SMART" id="SM00450">
    <property type="entry name" value="RHOD"/>
    <property type="match status" value="1"/>
</dbReference>
<dbReference type="InterPro" id="IPR001763">
    <property type="entry name" value="Rhodanese-like_dom"/>
</dbReference>
<dbReference type="InterPro" id="IPR036873">
    <property type="entry name" value="Rhodanese-like_dom_sf"/>
</dbReference>